<dbReference type="GO" id="GO:0008270">
    <property type="term" value="F:zinc ion binding"/>
    <property type="evidence" value="ECO:0007669"/>
    <property type="project" value="UniProtKB-KW"/>
</dbReference>
<dbReference type="Proteomes" id="UP000759537">
    <property type="component" value="Unassembled WGS sequence"/>
</dbReference>
<dbReference type="SUPFAM" id="SSF57850">
    <property type="entry name" value="RING/U-box"/>
    <property type="match status" value="1"/>
</dbReference>
<dbReference type="InterPro" id="IPR001841">
    <property type="entry name" value="Znf_RING"/>
</dbReference>
<dbReference type="SMART" id="SM00184">
    <property type="entry name" value="RING"/>
    <property type="match status" value="1"/>
</dbReference>
<dbReference type="Gene3D" id="3.30.40.10">
    <property type="entry name" value="Zinc/RING finger domain, C3HC4 (zinc finger)"/>
    <property type="match status" value="1"/>
</dbReference>
<keyword evidence="5" id="KW-0175">Coiled coil</keyword>
<evidence type="ECO:0000259" key="6">
    <source>
        <dbReference type="PROSITE" id="PS50089"/>
    </source>
</evidence>
<evidence type="ECO:0000313" key="7">
    <source>
        <dbReference type="EMBL" id="KAF8475187.1"/>
    </source>
</evidence>
<comment type="caution">
    <text evidence="7">The sequence shown here is derived from an EMBL/GenBank/DDBJ whole genome shotgun (WGS) entry which is preliminary data.</text>
</comment>
<dbReference type="InterPro" id="IPR013083">
    <property type="entry name" value="Znf_RING/FYVE/PHD"/>
</dbReference>
<evidence type="ECO:0000256" key="2">
    <source>
        <dbReference type="ARBA" id="ARBA00022771"/>
    </source>
</evidence>
<accession>A0A9P5K2C0</accession>
<keyword evidence="2 4" id="KW-0863">Zinc-finger</keyword>
<name>A0A9P5K2C0_9AGAM</name>
<gene>
    <name evidence="7" type="ORF">DFH94DRAFT_795186</name>
</gene>
<sequence length="170" mass="18776">MSATLELDCPICLDKLEDPVVTPCGHLGCDVCIKKYARGSSDPYEATCPTCRAPFPIVTPDMSIVPKKYHPFISPPLRRVFPGNDAGDSSRAMIEKLKGQITTLQGRVGALKRDKALLIDRCESANSALARLTEDEHAARMARDQAKDDMECVIQNIQKLKADYKALRSR</sequence>
<dbReference type="Pfam" id="PF00097">
    <property type="entry name" value="zf-C3HC4"/>
    <property type="match status" value="1"/>
</dbReference>
<keyword evidence="8" id="KW-1185">Reference proteome</keyword>
<protein>
    <recommendedName>
        <fullName evidence="6">RING-type domain-containing protein</fullName>
    </recommendedName>
</protein>
<feature type="coiled-coil region" evidence="5">
    <location>
        <begin position="143"/>
        <end position="170"/>
    </location>
</feature>
<dbReference type="AlphaFoldDB" id="A0A9P5K2C0"/>
<keyword evidence="3" id="KW-0862">Zinc</keyword>
<dbReference type="EMBL" id="WHVB01000016">
    <property type="protein sequence ID" value="KAF8475187.1"/>
    <property type="molecule type" value="Genomic_DNA"/>
</dbReference>
<dbReference type="PANTHER" id="PTHR23041:SF78">
    <property type="entry name" value="E3 UBIQUITIN-PROTEIN LIGASE RNF4"/>
    <property type="match status" value="1"/>
</dbReference>
<dbReference type="PANTHER" id="PTHR23041">
    <property type="entry name" value="RING FINGER DOMAIN-CONTAINING"/>
    <property type="match status" value="1"/>
</dbReference>
<proteinExistence type="predicted"/>
<feature type="domain" description="RING-type" evidence="6">
    <location>
        <begin position="9"/>
        <end position="52"/>
    </location>
</feature>
<evidence type="ECO:0000256" key="3">
    <source>
        <dbReference type="ARBA" id="ARBA00022833"/>
    </source>
</evidence>
<dbReference type="InterPro" id="IPR018957">
    <property type="entry name" value="Znf_C3HC4_RING-type"/>
</dbReference>
<organism evidence="7 8">
    <name type="scientific">Russula ochroleuca</name>
    <dbReference type="NCBI Taxonomy" id="152965"/>
    <lineage>
        <taxon>Eukaryota</taxon>
        <taxon>Fungi</taxon>
        <taxon>Dikarya</taxon>
        <taxon>Basidiomycota</taxon>
        <taxon>Agaricomycotina</taxon>
        <taxon>Agaricomycetes</taxon>
        <taxon>Russulales</taxon>
        <taxon>Russulaceae</taxon>
        <taxon>Russula</taxon>
    </lineage>
</organism>
<evidence type="ECO:0000313" key="8">
    <source>
        <dbReference type="Proteomes" id="UP000759537"/>
    </source>
</evidence>
<evidence type="ECO:0000256" key="1">
    <source>
        <dbReference type="ARBA" id="ARBA00022723"/>
    </source>
</evidence>
<dbReference type="OrthoDB" id="6270329at2759"/>
<reference evidence="7" key="2">
    <citation type="journal article" date="2020" name="Nat. Commun.">
        <title>Large-scale genome sequencing of mycorrhizal fungi provides insights into the early evolution of symbiotic traits.</title>
        <authorList>
            <person name="Miyauchi S."/>
            <person name="Kiss E."/>
            <person name="Kuo A."/>
            <person name="Drula E."/>
            <person name="Kohler A."/>
            <person name="Sanchez-Garcia M."/>
            <person name="Morin E."/>
            <person name="Andreopoulos B."/>
            <person name="Barry K.W."/>
            <person name="Bonito G."/>
            <person name="Buee M."/>
            <person name="Carver A."/>
            <person name="Chen C."/>
            <person name="Cichocki N."/>
            <person name="Clum A."/>
            <person name="Culley D."/>
            <person name="Crous P.W."/>
            <person name="Fauchery L."/>
            <person name="Girlanda M."/>
            <person name="Hayes R.D."/>
            <person name="Keri Z."/>
            <person name="LaButti K."/>
            <person name="Lipzen A."/>
            <person name="Lombard V."/>
            <person name="Magnuson J."/>
            <person name="Maillard F."/>
            <person name="Murat C."/>
            <person name="Nolan M."/>
            <person name="Ohm R.A."/>
            <person name="Pangilinan J."/>
            <person name="Pereira M.F."/>
            <person name="Perotto S."/>
            <person name="Peter M."/>
            <person name="Pfister S."/>
            <person name="Riley R."/>
            <person name="Sitrit Y."/>
            <person name="Stielow J.B."/>
            <person name="Szollosi G."/>
            <person name="Zifcakova L."/>
            <person name="Stursova M."/>
            <person name="Spatafora J.W."/>
            <person name="Tedersoo L."/>
            <person name="Vaario L.M."/>
            <person name="Yamada A."/>
            <person name="Yan M."/>
            <person name="Wang P."/>
            <person name="Xu J."/>
            <person name="Bruns T."/>
            <person name="Baldrian P."/>
            <person name="Vilgalys R."/>
            <person name="Dunand C."/>
            <person name="Henrissat B."/>
            <person name="Grigoriev I.V."/>
            <person name="Hibbett D."/>
            <person name="Nagy L.G."/>
            <person name="Martin F.M."/>
        </authorList>
    </citation>
    <scope>NUCLEOTIDE SEQUENCE</scope>
    <source>
        <strain evidence="7">Prilba</strain>
    </source>
</reference>
<evidence type="ECO:0000256" key="5">
    <source>
        <dbReference type="SAM" id="Coils"/>
    </source>
</evidence>
<keyword evidence="1" id="KW-0479">Metal-binding</keyword>
<dbReference type="PROSITE" id="PS50089">
    <property type="entry name" value="ZF_RING_2"/>
    <property type="match status" value="1"/>
</dbReference>
<evidence type="ECO:0000256" key="4">
    <source>
        <dbReference type="PROSITE-ProRule" id="PRU00175"/>
    </source>
</evidence>
<reference evidence="7" key="1">
    <citation type="submission" date="2019-10" db="EMBL/GenBank/DDBJ databases">
        <authorList>
            <consortium name="DOE Joint Genome Institute"/>
            <person name="Kuo A."/>
            <person name="Miyauchi S."/>
            <person name="Kiss E."/>
            <person name="Drula E."/>
            <person name="Kohler A."/>
            <person name="Sanchez-Garcia M."/>
            <person name="Andreopoulos B."/>
            <person name="Barry K.W."/>
            <person name="Bonito G."/>
            <person name="Buee M."/>
            <person name="Carver A."/>
            <person name="Chen C."/>
            <person name="Cichocki N."/>
            <person name="Clum A."/>
            <person name="Culley D."/>
            <person name="Crous P.W."/>
            <person name="Fauchery L."/>
            <person name="Girlanda M."/>
            <person name="Hayes R."/>
            <person name="Keri Z."/>
            <person name="LaButti K."/>
            <person name="Lipzen A."/>
            <person name="Lombard V."/>
            <person name="Magnuson J."/>
            <person name="Maillard F."/>
            <person name="Morin E."/>
            <person name="Murat C."/>
            <person name="Nolan M."/>
            <person name="Ohm R."/>
            <person name="Pangilinan J."/>
            <person name="Pereira M."/>
            <person name="Perotto S."/>
            <person name="Peter M."/>
            <person name="Riley R."/>
            <person name="Sitrit Y."/>
            <person name="Stielow B."/>
            <person name="Szollosi G."/>
            <person name="Zifcakova L."/>
            <person name="Stursova M."/>
            <person name="Spatafora J.W."/>
            <person name="Tedersoo L."/>
            <person name="Vaario L.-M."/>
            <person name="Yamada A."/>
            <person name="Yan M."/>
            <person name="Wang P."/>
            <person name="Xu J."/>
            <person name="Bruns T."/>
            <person name="Baldrian P."/>
            <person name="Vilgalys R."/>
            <person name="Henrissat B."/>
            <person name="Grigoriev I.V."/>
            <person name="Hibbett D."/>
            <person name="Nagy L.G."/>
            <person name="Martin F.M."/>
        </authorList>
    </citation>
    <scope>NUCLEOTIDE SEQUENCE</scope>
    <source>
        <strain evidence="7">Prilba</strain>
    </source>
</reference>
<dbReference type="InterPro" id="IPR047134">
    <property type="entry name" value="RNF4"/>
</dbReference>